<evidence type="ECO:0000313" key="5">
    <source>
        <dbReference type="EMBL" id="MDQ2088752.1"/>
    </source>
</evidence>
<feature type="domain" description="OmpR/PhoB-type" evidence="3">
    <location>
        <begin position="7"/>
        <end position="84"/>
    </location>
</feature>
<dbReference type="InterPro" id="IPR036388">
    <property type="entry name" value="WH-like_DNA-bd_sf"/>
</dbReference>
<gene>
    <name evidence="5" type="ORF">NO357_02405</name>
</gene>
<comment type="similarity">
    <text evidence="1">Belongs to the AfsR/DnrI/RedD regulatory family.</text>
</comment>
<dbReference type="SMART" id="SM00862">
    <property type="entry name" value="Trans_reg_C"/>
    <property type="match status" value="1"/>
</dbReference>
<dbReference type="GO" id="GO:0003677">
    <property type="term" value="F:DNA binding"/>
    <property type="evidence" value="ECO:0007669"/>
    <property type="project" value="UniProtKB-KW"/>
</dbReference>
<proteinExistence type="inferred from homology"/>
<dbReference type="Proteomes" id="UP001226762">
    <property type="component" value="Unassembled WGS sequence"/>
</dbReference>
<dbReference type="InterPro" id="IPR011990">
    <property type="entry name" value="TPR-like_helical_dom_sf"/>
</dbReference>
<name>A0AAE3W9S3_9RHOB</name>
<sequence length="287" mass="32083">MSLHGTGWTSPTTRSEVRLLGFLALNNACPHAREKLAAQLWSDAPPERARGALKTALWRLRRAIEPGRADRGRFLTATAGEIGLNWSADIRCDAVAFQRAHARRGDISRCPDAFAALDSGVAGLEGELLEGYYDDWVILERERLNAARSRALFALMVATRDAGEYERALIYGRRILDRDPLRESVHREVIRLYLKLGQRVQALRQYEFCTRIIAEELGIAPMPETRALRAEIATREALAAPKTHSCSADAELDRALRRVEAALQELALSHADLAARISERDDRPVTH</sequence>
<dbReference type="InterPro" id="IPR016032">
    <property type="entry name" value="Sig_transdc_resp-reg_C-effctor"/>
</dbReference>
<evidence type="ECO:0000313" key="6">
    <source>
        <dbReference type="Proteomes" id="UP001226762"/>
    </source>
</evidence>
<reference evidence="5" key="2">
    <citation type="submission" date="2023-02" db="EMBL/GenBank/DDBJ databases">
        <title>'Rhodoalgimonas zhirmunskyi' gen. nov., isolated from a red alga.</title>
        <authorList>
            <person name="Nedashkovskaya O.I."/>
            <person name="Otstavnykh N.Y."/>
            <person name="Bystritskaya E.P."/>
            <person name="Balabanova L.A."/>
            <person name="Isaeva M.P."/>
        </authorList>
    </citation>
    <scope>NUCLEOTIDE SEQUENCE</scope>
    <source>
        <strain evidence="5">KCTC 52189</strain>
    </source>
</reference>
<organism evidence="5 6">
    <name type="scientific">Marimonas arenosa</name>
    <dbReference type="NCBI Taxonomy" id="1795305"/>
    <lineage>
        <taxon>Bacteria</taxon>
        <taxon>Pseudomonadati</taxon>
        <taxon>Pseudomonadota</taxon>
        <taxon>Alphaproteobacteria</taxon>
        <taxon>Rhodobacterales</taxon>
        <taxon>Paracoccaceae</taxon>
        <taxon>Marimonas</taxon>
    </lineage>
</organism>
<keyword evidence="2" id="KW-0238">DNA-binding</keyword>
<dbReference type="RefSeq" id="WP_306734016.1">
    <property type="nucleotide sequence ID" value="NZ_JANHAX010000001.1"/>
</dbReference>
<dbReference type="Gene3D" id="1.10.10.10">
    <property type="entry name" value="Winged helix-like DNA-binding domain superfamily/Winged helix DNA-binding domain"/>
    <property type="match status" value="1"/>
</dbReference>
<dbReference type="InterPro" id="IPR005158">
    <property type="entry name" value="BTAD"/>
</dbReference>
<dbReference type="PANTHER" id="PTHR35807">
    <property type="entry name" value="TRANSCRIPTIONAL REGULATOR REDD-RELATED"/>
    <property type="match status" value="1"/>
</dbReference>
<dbReference type="InterPro" id="IPR001867">
    <property type="entry name" value="OmpR/PhoB-type_DNA-bd"/>
</dbReference>
<keyword evidence="6" id="KW-1185">Reference proteome</keyword>
<evidence type="ECO:0000256" key="1">
    <source>
        <dbReference type="ARBA" id="ARBA00005820"/>
    </source>
</evidence>
<evidence type="ECO:0000256" key="2">
    <source>
        <dbReference type="ARBA" id="ARBA00023125"/>
    </source>
</evidence>
<evidence type="ECO:0000259" key="3">
    <source>
        <dbReference type="SMART" id="SM00862"/>
    </source>
</evidence>
<evidence type="ECO:0000259" key="4">
    <source>
        <dbReference type="SMART" id="SM01043"/>
    </source>
</evidence>
<reference evidence="5" key="1">
    <citation type="submission" date="2022-07" db="EMBL/GenBank/DDBJ databases">
        <authorList>
            <person name="Otstavnykh N."/>
            <person name="Isaeva M."/>
            <person name="Bystritskaya E."/>
        </authorList>
    </citation>
    <scope>NUCLEOTIDE SEQUENCE</scope>
    <source>
        <strain evidence="5">KCTC 52189</strain>
    </source>
</reference>
<dbReference type="GO" id="GO:0000160">
    <property type="term" value="P:phosphorelay signal transduction system"/>
    <property type="evidence" value="ECO:0007669"/>
    <property type="project" value="InterPro"/>
</dbReference>
<dbReference type="GO" id="GO:0006355">
    <property type="term" value="P:regulation of DNA-templated transcription"/>
    <property type="evidence" value="ECO:0007669"/>
    <property type="project" value="InterPro"/>
</dbReference>
<protein>
    <recommendedName>
        <fullName evidence="7">DNA-binding SARP family transcriptional activator</fullName>
    </recommendedName>
</protein>
<dbReference type="Pfam" id="PF03704">
    <property type="entry name" value="BTAD"/>
    <property type="match status" value="1"/>
</dbReference>
<dbReference type="Gene3D" id="1.25.40.10">
    <property type="entry name" value="Tetratricopeptide repeat domain"/>
    <property type="match status" value="1"/>
</dbReference>
<comment type="caution">
    <text evidence="5">The sequence shown here is derived from an EMBL/GenBank/DDBJ whole genome shotgun (WGS) entry which is preliminary data.</text>
</comment>
<dbReference type="AlphaFoldDB" id="A0AAE3W9S3"/>
<dbReference type="SUPFAM" id="SSF46894">
    <property type="entry name" value="C-terminal effector domain of the bipartite response regulators"/>
    <property type="match status" value="1"/>
</dbReference>
<accession>A0AAE3W9S3</accession>
<dbReference type="SUPFAM" id="SSF48452">
    <property type="entry name" value="TPR-like"/>
    <property type="match status" value="1"/>
</dbReference>
<dbReference type="SMART" id="SM01043">
    <property type="entry name" value="BTAD"/>
    <property type="match status" value="1"/>
</dbReference>
<dbReference type="EMBL" id="JANHAX010000001">
    <property type="protein sequence ID" value="MDQ2088752.1"/>
    <property type="molecule type" value="Genomic_DNA"/>
</dbReference>
<dbReference type="InterPro" id="IPR051677">
    <property type="entry name" value="AfsR-DnrI-RedD_regulator"/>
</dbReference>
<evidence type="ECO:0008006" key="7">
    <source>
        <dbReference type="Google" id="ProtNLM"/>
    </source>
</evidence>
<feature type="domain" description="Bacterial transcriptional activator" evidence="4">
    <location>
        <begin position="92"/>
        <end position="233"/>
    </location>
</feature>